<organism evidence="1 2">
    <name type="scientific">Shouchella lehensis G1</name>
    <dbReference type="NCBI Taxonomy" id="1246626"/>
    <lineage>
        <taxon>Bacteria</taxon>
        <taxon>Bacillati</taxon>
        <taxon>Bacillota</taxon>
        <taxon>Bacilli</taxon>
        <taxon>Bacillales</taxon>
        <taxon>Bacillaceae</taxon>
        <taxon>Shouchella</taxon>
    </lineage>
</organism>
<proteinExistence type="predicted"/>
<dbReference type="KEGG" id="ble:BleG1_0900"/>
<reference evidence="1 2" key="1">
    <citation type="journal article" date="2014" name="Gene">
        <title>A comparative genomic analysis of the alkalitolerant soil bacterium Bacillus lehensis G1.</title>
        <authorList>
            <person name="Noor Y.M."/>
            <person name="Samsulrizal N.H."/>
            <person name="Jema'on N.A."/>
            <person name="Low K.O."/>
            <person name="Ramli A.N."/>
            <person name="Alias N.I."/>
            <person name="Damis S.I."/>
            <person name="Fuzi S.F."/>
            <person name="Isa M.N."/>
            <person name="Murad A.M."/>
            <person name="Raih M.F."/>
            <person name="Bakar F.D."/>
            <person name="Najimudin N."/>
            <person name="Mahadi N.M."/>
            <person name="Illias R.M."/>
        </authorList>
    </citation>
    <scope>NUCLEOTIDE SEQUENCE [LARGE SCALE GENOMIC DNA]</scope>
    <source>
        <strain evidence="1 2">G1</strain>
    </source>
</reference>
<accession>A0A060LYZ7</accession>
<evidence type="ECO:0000313" key="2">
    <source>
        <dbReference type="Proteomes" id="UP000027142"/>
    </source>
</evidence>
<dbReference type="EMBL" id="CP003923">
    <property type="protein sequence ID" value="AIC93508.1"/>
    <property type="molecule type" value="Genomic_DNA"/>
</dbReference>
<dbReference type="RefSeq" id="WP_158318491.1">
    <property type="nucleotide sequence ID" value="NZ_CP003923.1"/>
</dbReference>
<dbReference type="Proteomes" id="UP000027142">
    <property type="component" value="Chromosome"/>
</dbReference>
<keyword evidence="2" id="KW-1185">Reference proteome</keyword>
<dbReference type="HOGENOM" id="CLU_3196155_0_0_9"/>
<dbReference type="AlphaFoldDB" id="A0A060LYZ7"/>
<gene>
    <name evidence="1" type="ORF">BleG1_0900</name>
</gene>
<sequence length="45" mass="5300">MLDQTAKLLFVSLKKDMEAKLNRELTVEEKKFLQELSKKNSQSMK</sequence>
<name>A0A060LYZ7_9BACI</name>
<evidence type="ECO:0000313" key="1">
    <source>
        <dbReference type="EMBL" id="AIC93508.1"/>
    </source>
</evidence>
<protein>
    <submittedName>
        <fullName evidence="1">Uncharacterized protein</fullName>
    </submittedName>
</protein>
<dbReference type="PATRIC" id="fig|1246626.3.peg.906"/>